<organism evidence="1">
    <name type="scientific">viral metagenome</name>
    <dbReference type="NCBI Taxonomy" id="1070528"/>
    <lineage>
        <taxon>unclassified sequences</taxon>
        <taxon>metagenomes</taxon>
        <taxon>organismal metagenomes</taxon>
    </lineage>
</organism>
<proteinExistence type="predicted"/>
<name>A0A6C0CBV7_9ZZZZ</name>
<dbReference type="SUPFAM" id="SSF49749">
    <property type="entry name" value="Group II dsDNA viruses VP"/>
    <property type="match status" value="1"/>
</dbReference>
<protein>
    <submittedName>
        <fullName evidence="1">Uncharacterized protein</fullName>
    </submittedName>
</protein>
<dbReference type="EMBL" id="MN739365">
    <property type="protein sequence ID" value="QHT01165.1"/>
    <property type="molecule type" value="Genomic_DNA"/>
</dbReference>
<accession>A0A6C0CBV7</accession>
<dbReference type="InterPro" id="IPR016112">
    <property type="entry name" value="VP_dsDNA_II"/>
</dbReference>
<sequence>MILKPQYLFVTTTMDEILGWDIVNLILTNLGPREVILISTSINTNFCKNAKSKTYSDHVSLNQKYNFENRQPGREILDFHMAKKKDIDDSYYVKICAKDNSYADLLEGMIKHPAYINTGFSGITNFRRRSISEITHYGDGFDKIVIKIELPKLPDGIKYVDSPYNLINNIELEFAGLTFFKYTSSHFEHLDFITYLFTGDVIYLYIDLSLIFKSEKSLFSGIRLYNIYNHAVRFYVQLNDIFSIIENKIFSPELRRKINSLSIDDMLLLVKYHKLQNIIPASQLINQKINMFVITDCLIDMHSTHDIRLGIYKINNPFMIKKITLLFDQKITLDSCLFEIDGVLLILT</sequence>
<dbReference type="AlphaFoldDB" id="A0A6C0CBV7"/>
<reference evidence="1" key="1">
    <citation type="journal article" date="2020" name="Nature">
        <title>Giant virus diversity and host interactions through global metagenomics.</title>
        <authorList>
            <person name="Schulz F."/>
            <person name="Roux S."/>
            <person name="Paez-Espino D."/>
            <person name="Jungbluth S."/>
            <person name="Walsh D.A."/>
            <person name="Denef V.J."/>
            <person name="McMahon K.D."/>
            <person name="Konstantinidis K.T."/>
            <person name="Eloe-Fadrosh E.A."/>
            <person name="Kyrpides N.C."/>
            <person name="Woyke T."/>
        </authorList>
    </citation>
    <scope>NUCLEOTIDE SEQUENCE</scope>
    <source>
        <strain evidence="1">GVMAG-M-3300020192-26</strain>
    </source>
</reference>
<evidence type="ECO:0000313" key="1">
    <source>
        <dbReference type="EMBL" id="QHT01165.1"/>
    </source>
</evidence>